<accession>A0A9N9JFZ9</accession>
<evidence type="ECO:0000313" key="2">
    <source>
        <dbReference type="Proteomes" id="UP000789405"/>
    </source>
</evidence>
<dbReference type="OrthoDB" id="2365019at2759"/>
<name>A0A9N9JFZ9_9GLOM</name>
<dbReference type="EMBL" id="CAJVPY010021704">
    <property type="protein sequence ID" value="CAG8780509.1"/>
    <property type="molecule type" value="Genomic_DNA"/>
</dbReference>
<sequence length="586" mass="68227">VQIKQPNGLFAKLAKAMKIYLKMEKMKDSNYGRFWVNEDQEVMTYEDPDENMARNAVSALRQARERNDRAMSIVSSNSRTSNASSVLGLMFTDSTQISETSSTSSHVSKVKQSKTKKTNYVLDTYVVRPLTTSQQYEFNRLILRLIIQNGLALRFVEKKLEQAKVFALSKSQEPVTIIFDGWKNVRCQEILGAVILSATNQLYIWGAEDISNRSQKTPNVLNKINAFFDRASNQNLNVVAMVTDSASVYASARLISVSDIFKLSSEYKQTVRDAVTITSYFNDKRHSKAISLLRDEQQRIYKKIYSFVLPVATRWNSYYYCFATLLRSKRALQSYSILYPNSFKSLDKSQNVIDDIQFWIHLEELVKHLLPFVSILDYLQHDAANLFDVAYAFGYIAQQYEDKLEKRWADWEQPLLILAVIFYPQYRTQALSNHSFFSLERITCWIEYYYEMWFGVKPKCVALELTEYYMKRGIFGNEWFENTIEVISKEGMSMNNAVGLTLLRYWEFAAIDQKEIGKVALRLYSIKINSAPCECLFFRMGWFQSPRRNRLKLQTIFRMTQIAAEMAWEEHLDSAEKVRQTVIKNL</sequence>
<comment type="caution">
    <text evidence="1">The sequence shown here is derived from an EMBL/GenBank/DDBJ whole genome shotgun (WGS) entry which is preliminary data.</text>
</comment>
<dbReference type="InterPro" id="IPR012337">
    <property type="entry name" value="RNaseH-like_sf"/>
</dbReference>
<evidence type="ECO:0000313" key="1">
    <source>
        <dbReference type="EMBL" id="CAG8780509.1"/>
    </source>
</evidence>
<feature type="non-terminal residue" evidence="1">
    <location>
        <position position="1"/>
    </location>
</feature>
<feature type="non-terminal residue" evidence="1">
    <location>
        <position position="586"/>
    </location>
</feature>
<keyword evidence="2" id="KW-1185">Reference proteome</keyword>
<dbReference type="Proteomes" id="UP000789405">
    <property type="component" value="Unassembled WGS sequence"/>
</dbReference>
<dbReference type="SUPFAM" id="SSF53098">
    <property type="entry name" value="Ribonuclease H-like"/>
    <property type="match status" value="1"/>
</dbReference>
<dbReference type="AlphaFoldDB" id="A0A9N9JFZ9"/>
<reference evidence="1" key="1">
    <citation type="submission" date="2021-06" db="EMBL/GenBank/DDBJ databases">
        <authorList>
            <person name="Kallberg Y."/>
            <person name="Tangrot J."/>
            <person name="Rosling A."/>
        </authorList>
    </citation>
    <scope>NUCLEOTIDE SEQUENCE</scope>
    <source>
        <strain evidence="1">MA453B</strain>
    </source>
</reference>
<protein>
    <submittedName>
        <fullName evidence="1">11922_t:CDS:1</fullName>
    </submittedName>
</protein>
<proteinExistence type="predicted"/>
<organism evidence="1 2">
    <name type="scientific">Dentiscutata erythropus</name>
    <dbReference type="NCBI Taxonomy" id="1348616"/>
    <lineage>
        <taxon>Eukaryota</taxon>
        <taxon>Fungi</taxon>
        <taxon>Fungi incertae sedis</taxon>
        <taxon>Mucoromycota</taxon>
        <taxon>Glomeromycotina</taxon>
        <taxon>Glomeromycetes</taxon>
        <taxon>Diversisporales</taxon>
        <taxon>Gigasporaceae</taxon>
        <taxon>Dentiscutata</taxon>
    </lineage>
</organism>
<gene>
    <name evidence="1" type="ORF">DERYTH_LOCUS19586</name>
</gene>